<feature type="domain" description="Methyltransferase small" evidence="6">
    <location>
        <begin position="107"/>
        <end position="197"/>
    </location>
</feature>
<proteinExistence type="inferred from homology"/>
<dbReference type="GO" id="GO:0102559">
    <property type="term" value="F:peptide chain release factor N(5)-glutamine methyltransferase activity"/>
    <property type="evidence" value="ECO:0007669"/>
    <property type="project" value="UniProtKB-EC"/>
</dbReference>
<comment type="similarity">
    <text evidence="5">Belongs to the protein N5-glutamine methyltransferase family. PrmC subfamily.</text>
</comment>
<evidence type="ECO:0000256" key="1">
    <source>
        <dbReference type="ARBA" id="ARBA00022603"/>
    </source>
</evidence>
<dbReference type="InterPro" id="IPR004556">
    <property type="entry name" value="HemK-like"/>
</dbReference>
<dbReference type="EC" id="2.1.1.297" evidence="5"/>
<dbReference type="Pfam" id="PF17827">
    <property type="entry name" value="PrmC_N"/>
    <property type="match status" value="1"/>
</dbReference>
<protein>
    <recommendedName>
        <fullName evidence="5">Release factor glutamine methyltransferase</fullName>
        <shortName evidence="5">RF MTase</shortName>
        <ecNumber evidence="5">2.1.1.297</ecNumber>
    </recommendedName>
    <alternativeName>
        <fullName evidence="5">N5-glutamine methyltransferase PrmC</fullName>
    </alternativeName>
    <alternativeName>
        <fullName evidence="5">Protein-(glutamine-N5) MTase PrmC</fullName>
    </alternativeName>
    <alternativeName>
        <fullName evidence="5">Protein-glutamine N-methyltransferase PrmC</fullName>
    </alternativeName>
</protein>
<dbReference type="InterPro" id="IPR029063">
    <property type="entry name" value="SAM-dependent_MTases_sf"/>
</dbReference>
<evidence type="ECO:0000313" key="9">
    <source>
        <dbReference type="Proteomes" id="UP000010880"/>
    </source>
</evidence>
<evidence type="ECO:0000259" key="6">
    <source>
        <dbReference type="Pfam" id="PF05175"/>
    </source>
</evidence>
<organism evidence="8 9">
    <name type="scientific">Halobacteroides halobius (strain ATCC 35273 / DSM 5150 / MD-1)</name>
    <dbReference type="NCBI Taxonomy" id="748449"/>
    <lineage>
        <taxon>Bacteria</taxon>
        <taxon>Bacillati</taxon>
        <taxon>Bacillota</taxon>
        <taxon>Clostridia</taxon>
        <taxon>Halanaerobiales</taxon>
        <taxon>Halobacteroidaceae</taxon>
        <taxon>Halobacteroides</taxon>
    </lineage>
</organism>
<dbReference type="KEGG" id="hhl:Halha_2477"/>
<dbReference type="InterPro" id="IPR040758">
    <property type="entry name" value="PrmC_N"/>
</dbReference>
<dbReference type="HAMAP" id="MF_02126">
    <property type="entry name" value="RF_methyltr_PrmC"/>
    <property type="match status" value="1"/>
</dbReference>
<feature type="binding site" evidence="5">
    <location>
        <position position="192"/>
    </location>
    <ligand>
        <name>S-adenosyl-L-methionine</name>
        <dbReference type="ChEBI" id="CHEBI:59789"/>
    </ligand>
</feature>
<dbReference type="NCBIfam" id="TIGR03534">
    <property type="entry name" value="RF_mod_PrmC"/>
    <property type="match status" value="1"/>
</dbReference>
<name>L0KBI0_HALHC</name>
<keyword evidence="9" id="KW-1185">Reference proteome</keyword>
<comment type="caution">
    <text evidence="5">Lacks conserved residue(s) required for the propagation of feature annotation.</text>
</comment>
<dbReference type="InterPro" id="IPR050320">
    <property type="entry name" value="N5-glutamine_MTase"/>
</dbReference>
<comment type="catalytic activity">
    <reaction evidence="4 5">
        <text>L-glutaminyl-[peptide chain release factor] + S-adenosyl-L-methionine = N(5)-methyl-L-glutaminyl-[peptide chain release factor] + S-adenosyl-L-homocysteine + H(+)</text>
        <dbReference type="Rhea" id="RHEA:42896"/>
        <dbReference type="Rhea" id="RHEA-COMP:10271"/>
        <dbReference type="Rhea" id="RHEA-COMP:10272"/>
        <dbReference type="ChEBI" id="CHEBI:15378"/>
        <dbReference type="ChEBI" id="CHEBI:30011"/>
        <dbReference type="ChEBI" id="CHEBI:57856"/>
        <dbReference type="ChEBI" id="CHEBI:59789"/>
        <dbReference type="ChEBI" id="CHEBI:61891"/>
        <dbReference type="EC" id="2.1.1.297"/>
    </reaction>
</comment>
<feature type="binding site" evidence="5">
    <location>
        <begin position="125"/>
        <end position="129"/>
    </location>
    <ligand>
        <name>S-adenosyl-L-methionine</name>
        <dbReference type="ChEBI" id="CHEBI:59789"/>
    </ligand>
</feature>
<dbReference type="GO" id="GO:0032259">
    <property type="term" value="P:methylation"/>
    <property type="evidence" value="ECO:0007669"/>
    <property type="project" value="UniProtKB-KW"/>
</dbReference>
<dbReference type="STRING" id="748449.Halha_2477"/>
<dbReference type="AlphaFoldDB" id="L0KBI0"/>
<dbReference type="Pfam" id="PF05175">
    <property type="entry name" value="MTS"/>
    <property type="match status" value="1"/>
</dbReference>
<dbReference type="RefSeq" id="WP_015328065.1">
    <property type="nucleotide sequence ID" value="NC_019978.1"/>
</dbReference>
<dbReference type="Gene3D" id="1.10.8.10">
    <property type="entry name" value="DNA helicase RuvA subunit, C-terminal domain"/>
    <property type="match status" value="1"/>
</dbReference>
<evidence type="ECO:0000256" key="2">
    <source>
        <dbReference type="ARBA" id="ARBA00022679"/>
    </source>
</evidence>
<evidence type="ECO:0000256" key="5">
    <source>
        <dbReference type="HAMAP-Rule" id="MF_02126"/>
    </source>
</evidence>
<accession>L0KBI0</accession>
<gene>
    <name evidence="5" type="primary">prmC</name>
    <name evidence="8" type="ordered locus">Halha_2477</name>
</gene>
<comment type="function">
    <text evidence="5">Methylates the class 1 translation termination release factors RF1/PrfA and RF2/PrfB on the glutamine residue of the universally conserved GGQ motif.</text>
</comment>
<keyword evidence="3 5" id="KW-0949">S-adenosyl-L-methionine</keyword>
<dbReference type="eggNOG" id="COG2890">
    <property type="taxonomic scope" value="Bacteria"/>
</dbReference>
<dbReference type="Proteomes" id="UP000010880">
    <property type="component" value="Chromosome"/>
</dbReference>
<evidence type="ECO:0000313" key="8">
    <source>
        <dbReference type="EMBL" id="AGB42351.1"/>
    </source>
</evidence>
<dbReference type="PANTHER" id="PTHR18895:SF74">
    <property type="entry name" value="MTRF1L RELEASE FACTOR GLUTAMINE METHYLTRANSFERASE"/>
    <property type="match status" value="1"/>
</dbReference>
<dbReference type="OrthoDB" id="9800643at2"/>
<dbReference type="GO" id="GO:0003676">
    <property type="term" value="F:nucleic acid binding"/>
    <property type="evidence" value="ECO:0007669"/>
    <property type="project" value="InterPro"/>
</dbReference>
<evidence type="ECO:0000259" key="7">
    <source>
        <dbReference type="Pfam" id="PF17827"/>
    </source>
</evidence>
<dbReference type="EMBL" id="CP003359">
    <property type="protein sequence ID" value="AGB42351.1"/>
    <property type="molecule type" value="Genomic_DNA"/>
</dbReference>
<dbReference type="InterPro" id="IPR007848">
    <property type="entry name" value="Small_mtfrase_dom"/>
</dbReference>
<dbReference type="CDD" id="cd02440">
    <property type="entry name" value="AdoMet_MTases"/>
    <property type="match status" value="1"/>
</dbReference>
<dbReference type="InterPro" id="IPR002052">
    <property type="entry name" value="DNA_methylase_N6_adenine_CS"/>
</dbReference>
<evidence type="ECO:0000256" key="3">
    <source>
        <dbReference type="ARBA" id="ARBA00022691"/>
    </source>
</evidence>
<dbReference type="HOGENOM" id="CLU_018398_3_1_9"/>
<sequence>MARLTVKEILDKAVGFFKEHQLTNPRLDAEVLLADILEMQRIKLYVNFNRPLTKEEIDRYRELIVARSQGQPVAYLLGEQEFMSLDFEVNSNVLIPRPETEHLVETILEKIDQNDEEKIRVADIGTGSGAIIISLIKLADKKVQGVGIDISNTALELAYKNALHHEVAGKIEFKEGNLVQPLDEPVDMIVSNPPYIPTNDLEDLQEEVKQEPSLALDGGADGLKFYRQIIKQAAKKLTEAGLIAFEVGIKQAEDVADLLKQTGFKEIEIIEDYAEIKRVVLGRL</sequence>
<dbReference type="PATRIC" id="fig|748449.3.peg.2399"/>
<dbReference type="NCBIfam" id="TIGR00536">
    <property type="entry name" value="hemK_fam"/>
    <property type="match status" value="1"/>
</dbReference>
<dbReference type="Gene3D" id="3.40.50.150">
    <property type="entry name" value="Vaccinia Virus protein VP39"/>
    <property type="match status" value="1"/>
</dbReference>
<dbReference type="InterPro" id="IPR019874">
    <property type="entry name" value="RF_methyltr_PrmC"/>
</dbReference>
<dbReference type="SUPFAM" id="SSF53335">
    <property type="entry name" value="S-adenosyl-L-methionine-dependent methyltransferases"/>
    <property type="match status" value="1"/>
</dbReference>
<evidence type="ECO:0000256" key="4">
    <source>
        <dbReference type="ARBA" id="ARBA00048391"/>
    </source>
</evidence>
<dbReference type="PANTHER" id="PTHR18895">
    <property type="entry name" value="HEMK METHYLTRANSFERASE"/>
    <property type="match status" value="1"/>
</dbReference>
<keyword evidence="1 5" id="KW-0489">Methyltransferase</keyword>
<reference evidence="9" key="1">
    <citation type="submission" date="2012-02" db="EMBL/GenBank/DDBJ databases">
        <title>The complete genome of Halobacteroides halobius DSM 5150.</title>
        <authorList>
            <person name="Lucas S."/>
            <person name="Copeland A."/>
            <person name="Lapidus A."/>
            <person name="Glavina del Rio T."/>
            <person name="Dalin E."/>
            <person name="Tice H."/>
            <person name="Bruce D."/>
            <person name="Goodwin L."/>
            <person name="Pitluck S."/>
            <person name="Peters L."/>
            <person name="Mikhailova N."/>
            <person name="Gu W."/>
            <person name="Kyrpides N."/>
            <person name="Mavromatis K."/>
            <person name="Ivanova N."/>
            <person name="Brettin T."/>
            <person name="Detter J.C."/>
            <person name="Han C."/>
            <person name="Larimer F."/>
            <person name="Land M."/>
            <person name="Hauser L."/>
            <person name="Markowitz V."/>
            <person name="Cheng J.-F."/>
            <person name="Hugenholtz P."/>
            <person name="Woyke T."/>
            <person name="Wu D."/>
            <person name="Tindall B."/>
            <person name="Pomrenke H."/>
            <person name="Brambilla E."/>
            <person name="Klenk H.-P."/>
            <person name="Eisen J.A."/>
        </authorList>
    </citation>
    <scope>NUCLEOTIDE SEQUENCE [LARGE SCALE GENOMIC DNA]</scope>
    <source>
        <strain evidence="9">ATCC 35273 / DSM 5150 / MD-1</strain>
    </source>
</reference>
<feature type="domain" description="Release factor glutamine methyltransferase N-terminal" evidence="7">
    <location>
        <begin position="8"/>
        <end position="78"/>
    </location>
</feature>
<feature type="binding site" evidence="5">
    <location>
        <begin position="192"/>
        <end position="195"/>
    </location>
    <ligand>
        <name>substrate</name>
    </ligand>
</feature>
<dbReference type="PROSITE" id="PS00092">
    <property type="entry name" value="N6_MTASE"/>
    <property type="match status" value="1"/>
</dbReference>
<feature type="binding site" evidence="5">
    <location>
        <position position="149"/>
    </location>
    <ligand>
        <name>S-adenosyl-L-methionine</name>
        <dbReference type="ChEBI" id="CHEBI:59789"/>
    </ligand>
</feature>
<keyword evidence="2 5" id="KW-0808">Transferase</keyword>